<evidence type="ECO:0000256" key="5">
    <source>
        <dbReference type="ARBA" id="ARBA00022723"/>
    </source>
</evidence>
<name>A0A8C4XXC2_9SAUR</name>
<dbReference type="PANTHER" id="PTHR11532">
    <property type="entry name" value="PROTEASE M14 CARBOXYPEPTIDASE"/>
    <property type="match status" value="1"/>
</dbReference>
<evidence type="ECO:0000256" key="1">
    <source>
        <dbReference type="ARBA" id="ARBA00001947"/>
    </source>
</evidence>
<dbReference type="Gene3D" id="3.40.630.10">
    <property type="entry name" value="Zn peptidases"/>
    <property type="match status" value="1"/>
</dbReference>
<dbReference type="Ensembl" id="ENSGEVT00005003693.1">
    <property type="protein sequence ID" value="ENSGEVP00005003530.1"/>
    <property type="gene ID" value="ENSGEVG00005002568.1"/>
</dbReference>
<dbReference type="PROSITE" id="PS52035">
    <property type="entry name" value="PEPTIDASE_M14"/>
    <property type="match status" value="1"/>
</dbReference>
<dbReference type="SUPFAM" id="SSF53187">
    <property type="entry name" value="Zn-dependent exopeptidases"/>
    <property type="match status" value="1"/>
</dbReference>
<sequence length="236" mass="25648">MEKTPFVLGANFHGGEKLVSYPYDMARPPLEGEREETPDHAIFRWLAISYASAHLTMSETFRGGCHTQDMTNGMGIVSGAKWHPRVGSLNDFSYLHTNCLELSIYLGCDKFPHASELQQEWENNKESLLTFMEQVHRGIKGVVTDQQGDPIANATIVVGGINHNMKTGSLQALSSASRAPRLRAACCQPSTYPHRPPASMPGSPRCFLGVQGYVAACRGLGMGVPDPAGQEMTGSP</sequence>
<keyword evidence="7" id="KW-0862">Zinc</keyword>
<dbReference type="GO" id="GO:0004181">
    <property type="term" value="F:metallocarboxypeptidase activity"/>
    <property type="evidence" value="ECO:0007669"/>
    <property type="project" value="InterPro"/>
</dbReference>
<dbReference type="InterPro" id="IPR057247">
    <property type="entry name" value="CARBOXYPEPT_ZN_2"/>
</dbReference>
<evidence type="ECO:0000259" key="11">
    <source>
        <dbReference type="PROSITE" id="PS52035"/>
    </source>
</evidence>
<dbReference type="GO" id="GO:0008270">
    <property type="term" value="F:zinc ion binding"/>
    <property type="evidence" value="ECO:0007669"/>
    <property type="project" value="InterPro"/>
</dbReference>
<dbReference type="PANTHER" id="PTHR11532:SF48">
    <property type="entry name" value="ADIPOCYTE ENHANCER-BINDING PROTEIN 1"/>
    <property type="match status" value="1"/>
</dbReference>
<keyword evidence="9" id="KW-0325">Glycoprotein</keyword>
<evidence type="ECO:0000256" key="8">
    <source>
        <dbReference type="ARBA" id="ARBA00023049"/>
    </source>
</evidence>
<dbReference type="GO" id="GO:0006518">
    <property type="term" value="P:peptide metabolic process"/>
    <property type="evidence" value="ECO:0007669"/>
    <property type="project" value="TreeGrafter"/>
</dbReference>
<evidence type="ECO:0000313" key="12">
    <source>
        <dbReference type="Ensembl" id="ENSGEVP00005003530.1"/>
    </source>
</evidence>
<dbReference type="GeneTree" id="ENSGT00940000158323"/>
<evidence type="ECO:0000256" key="7">
    <source>
        <dbReference type="ARBA" id="ARBA00022833"/>
    </source>
</evidence>
<comment type="cofactor">
    <cofactor evidence="1">
        <name>Zn(2+)</name>
        <dbReference type="ChEBI" id="CHEBI:29105"/>
    </cofactor>
</comment>
<comment type="caution">
    <text evidence="10">Lacks conserved residue(s) required for the propagation of feature annotation.</text>
</comment>
<dbReference type="SMART" id="SM00631">
    <property type="entry name" value="Zn_pept"/>
    <property type="match status" value="1"/>
</dbReference>
<dbReference type="Pfam" id="PF00246">
    <property type="entry name" value="Peptidase_M14"/>
    <property type="match status" value="1"/>
</dbReference>
<keyword evidence="3" id="KW-0121">Carboxypeptidase</keyword>
<proteinExistence type="inferred from homology"/>
<comment type="similarity">
    <text evidence="2 10">Belongs to the peptidase M14 family.</text>
</comment>
<dbReference type="InterPro" id="IPR050753">
    <property type="entry name" value="Peptidase_M14_domain"/>
</dbReference>
<keyword evidence="13" id="KW-1185">Reference proteome</keyword>
<evidence type="ECO:0000256" key="10">
    <source>
        <dbReference type="PROSITE-ProRule" id="PRU01379"/>
    </source>
</evidence>
<feature type="domain" description="Peptidase M14" evidence="11">
    <location>
        <begin position="1"/>
        <end position="135"/>
    </location>
</feature>
<evidence type="ECO:0000256" key="3">
    <source>
        <dbReference type="ARBA" id="ARBA00022645"/>
    </source>
</evidence>
<organism evidence="12 13">
    <name type="scientific">Gopherus evgoodei</name>
    <name type="common">Goodes thornscrub tortoise</name>
    <dbReference type="NCBI Taxonomy" id="1825980"/>
    <lineage>
        <taxon>Eukaryota</taxon>
        <taxon>Metazoa</taxon>
        <taxon>Chordata</taxon>
        <taxon>Craniata</taxon>
        <taxon>Vertebrata</taxon>
        <taxon>Euteleostomi</taxon>
        <taxon>Archelosauria</taxon>
        <taxon>Testudinata</taxon>
        <taxon>Testudines</taxon>
        <taxon>Cryptodira</taxon>
        <taxon>Durocryptodira</taxon>
        <taxon>Testudinoidea</taxon>
        <taxon>Testudinidae</taxon>
        <taxon>Gopherus</taxon>
    </lineage>
</organism>
<keyword evidence="6" id="KW-0378">Hydrolase</keyword>
<keyword evidence="8" id="KW-0482">Metalloprotease</keyword>
<dbReference type="GO" id="GO:0000977">
    <property type="term" value="F:RNA polymerase II transcription regulatory region sequence-specific DNA binding"/>
    <property type="evidence" value="ECO:0007669"/>
    <property type="project" value="TreeGrafter"/>
</dbReference>
<protein>
    <recommendedName>
        <fullName evidence="11">Peptidase M14 domain-containing protein</fullName>
    </recommendedName>
</protein>
<evidence type="ECO:0000313" key="13">
    <source>
        <dbReference type="Proteomes" id="UP000694390"/>
    </source>
</evidence>
<reference evidence="12" key="2">
    <citation type="submission" date="2025-08" db="UniProtKB">
        <authorList>
            <consortium name="Ensembl"/>
        </authorList>
    </citation>
    <scope>IDENTIFICATION</scope>
</reference>
<keyword evidence="5" id="KW-0479">Metal-binding</keyword>
<keyword evidence="4" id="KW-0645">Protease</keyword>
<dbReference type="GO" id="GO:0005615">
    <property type="term" value="C:extracellular space"/>
    <property type="evidence" value="ECO:0007669"/>
    <property type="project" value="TreeGrafter"/>
</dbReference>
<dbReference type="OrthoDB" id="10249045at2759"/>
<evidence type="ECO:0000256" key="9">
    <source>
        <dbReference type="ARBA" id="ARBA00023180"/>
    </source>
</evidence>
<dbReference type="AlphaFoldDB" id="A0A8C4XXC2"/>
<dbReference type="GO" id="GO:0016485">
    <property type="term" value="P:protein processing"/>
    <property type="evidence" value="ECO:0007669"/>
    <property type="project" value="TreeGrafter"/>
</dbReference>
<evidence type="ECO:0000256" key="2">
    <source>
        <dbReference type="ARBA" id="ARBA00005988"/>
    </source>
</evidence>
<reference evidence="12" key="1">
    <citation type="submission" date="2019-06" db="EMBL/GenBank/DDBJ databases">
        <title>G10K-VGP Goodes thornscrub tortoise genome, primary haplotype.</title>
        <authorList>
            <person name="Murphy B."/>
            <person name="Edwards T."/>
            <person name="Rhie A."/>
            <person name="Koren S."/>
            <person name="Phillippy A."/>
            <person name="Fedrigo O."/>
            <person name="Haase B."/>
            <person name="Mountcastle J."/>
            <person name="Lewin H."/>
            <person name="Damas J."/>
            <person name="Howe K."/>
            <person name="Formenti G."/>
            <person name="Myers G."/>
            <person name="Durbin R."/>
            <person name="Jarvis E.D."/>
        </authorList>
    </citation>
    <scope>NUCLEOTIDE SEQUENCE [LARGE SCALE GENOMIC DNA]</scope>
</reference>
<dbReference type="Proteomes" id="UP000694390">
    <property type="component" value="Chromosome 2"/>
</dbReference>
<dbReference type="InterPro" id="IPR008969">
    <property type="entry name" value="CarboxyPept-like_regulatory"/>
</dbReference>
<dbReference type="InterPro" id="IPR000834">
    <property type="entry name" value="Peptidase_M14"/>
</dbReference>
<dbReference type="GO" id="GO:0001227">
    <property type="term" value="F:DNA-binding transcription repressor activity, RNA polymerase II-specific"/>
    <property type="evidence" value="ECO:0007669"/>
    <property type="project" value="TreeGrafter"/>
</dbReference>
<dbReference type="SUPFAM" id="SSF49464">
    <property type="entry name" value="Carboxypeptidase regulatory domain-like"/>
    <property type="match status" value="1"/>
</dbReference>
<evidence type="ECO:0000256" key="6">
    <source>
        <dbReference type="ARBA" id="ARBA00022801"/>
    </source>
</evidence>
<dbReference type="PROSITE" id="PS00133">
    <property type="entry name" value="CARBOXYPEPT_ZN_2"/>
    <property type="match status" value="1"/>
</dbReference>
<reference evidence="12" key="3">
    <citation type="submission" date="2025-09" db="UniProtKB">
        <authorList>
            <consortium name="Ensembl"/>
        </authorList>
    </citation>
    <scope>IDENTIFICATION</scope>
</reference>
<evidence type="ECO:0000256" key="4">
    <source>
        <dbReference type="ARBA" id="ARBA00022670"/>
    </source>
</evidence>
<dbReference type="Gene3D" id="2.60.40.1120">
    <property type="entry name" value="Carboxypeptidase-like, regulatory domain"/>
    <property type="match status" value="1"/>
</dbReference>
<accession>A0A8C4XXC2</accession>